<dbReference type="Proteomes" id="UP000647416">
    <property type="component" value="Unassembled WGS sequence"/>
</dbReference>
<name>A0A926ISH0_9FIRM</name>
<keyword evidence="3" id="KW-1185">Reference proteome</keyword>
<dbReference type="RefSeq" id="WP_262431567.1">
    <property type="nucleotide sequence ID" value="NZ_JACRTE010000003.1"/>
</dbReference>
<dbReference type="PANTHER" id="PTHR37826">
    <property type="entry name" value="FLOTILLIN BAND_7_5 DOMAIN PROTEIN"/>
    <property type="match status" value="1"/>
</dbReference>
<dbReference type="PANTHER" id="PTHR37826:SF3">
    <property type="entry name" value="J DOMAIN-CONTAINING PROTEIN"/>
    <property type="match status" value="1"/>
</dbReference>
<evidence type="ECO:0008006" key="4">
    <source>
        <dbReference type="Google" id="ProtNLM"/>
    </source>
</evidence>
<keyword evidence="1" id="KW-1133">Transmembrane helix</keyword>
<evidence type="ECO:0000313" key="2">
    <source>
        <dbReference type="EMBL" id="MBC8595996.1"/>
    </source>
</evidence>
<keyword evidence="1" id="KW-0812">Transmembrane</keyword>
<accession>A0A926ISH0</accession>
<organism evidence="2 3">
    <name type="scientific">Qingrenia yutianensis</name>
    <dbReference type="NCBI Taxonomy" id="2763676"/>
    <lineage>
        <taxon>Bacteria</taxon>
        <taxon>Bacillati</taxon>
        <taxon>Bacillota</taxon>
        <taxon>Clostridia</taxon>
        <taxon>Eubacteriales</taxon>
        <taxon>Oscillospiraceae</taxon>
        <taxon>Qingrenia</taxon>
    </lineage>
</organism>
<evidence type="ECO:0000256" key="1">
    <source>
        <dbReference type="SAM" id="Phobius"/>
    </source>
</evidence>
<keyword evidence="1" id="KW-0472">Membrane</keyword>
<reference evidence="2" key="1">
    <citation type="submission" date="2020-08" db="EMBL/GenBank/DDBJ databases">
        <title>Genome public.</title>
        <authorList>
            <person name="Liu C."/>
            <person name="Sun Q."/>
        </authorList>
    </citation>
    <scope>NUCLEOTIDE SEQUENCE</scope>
    <source>
        <strain evidence="2">NSJ-50</strain>
    </source>
</reference>
<dbReference type="Gene3D" id="2.20.28.30">
    <property type="entry name" value="RNA polymerase ii, chain L"/>
    <property type="match status" value="1"/>
</dbReference>
<evidence type="ECO:0000313" key="3">
    <source>
        <dbReference type="Proteomes" id="UP000647416"/>
    </source>
</evidence>
<protein>
    <recommendedName>
        <fullName evidence="4">DNA-directed RNA polymerase subunit P</fullName>
    </recommendedName>
</protein>
<sequence length="359" mass="40308">METVQSYKCPCCGASLIFQNESLHCDSCGNDFELDAMRQIEDVGSQMQGESKYDWEHYEPRNYETDGEIELASYTCPSCGAEITGDDTMGSTICPYCGDAAVIKGQFEGTLRPDYIIPFKTEKKAAIEAFEADFKNAPFLPDEFKVKKKIEEMTGVYVPFWMFDCDCNAAITYGAQRTTSWSDSNYNYTKTDYYRLFRSGSVGFANIPVDGSKKADDAYMEAVEPFCYDDAVEFNGAYLSGYMADKYDVSAEESIERANERVKNSTVSVFKETTSGYAAVIPESTKISFSGGKIRYSLLPVWMLNIKYMNNTYKFAVNGQTGKVVGEYPIDNGKKWRYFAKIAGFAYIAAAVIAYFLLH</sequence>
<dbReference type="AlphaFoldDB" id="A0A926ISH0"/>
<comment type="caution">
    <text evidence="2">The sequence shown here is derived from an EMBL/GenBank/DDBJ whole genome shotgun (WGS) entry which is preliminary data.</text>
</comment>
<dbReference type="EMBL" id="JACRTE010000003">
    <property type="protein sequence ID" value="MBC8595996.1"/>
    <property type="molecule type" value="Genomic_DNA"/>
</dbReference>
<gene>
    <name evidence="2" type="ORF">H8706_03820</name>
</gene>
<feature type="transmembrane region" description="Helical" evidence="1">
    <location>
        <begin position="338"/>
        <end position="358"/>
    </location>
</feature>
<proteinExistence type="predicted"/>